<evidence type="ECO:0000256" key="6">
    <source>
        <dbReference type="ARBA" id="ARBA00022692"/>
    </source>
</evidence>
<keyword evidence="4" id="KW-1003">Cell membrane</keyword>
<comment type="subcellular location">
    <subcellularLocation>
        <location evidence="1">Cell inner membrane</location>
        <topology evidence="1">Multi-pass membrane protein</topology>
    </subcellularLocation>
</comment>
<comment type="similarity">
    <text evidence="2">Belongs to the DcuA/DcuB transporter (TC 2.A.13.1) family.</text>
</comment>
<accession>A0ABQ4PLQ3</accession>
<comment type="caution">
    <text evidence="15">The sequence shown here is derived from an EMBL/GenBank/DDBJ whole genome shotgun (WGS) entry which is preliminary data.</text>
</comment>
<protein>
    <recommendedName>
        <fullName evidence="13">C4-dicarboxylate transporter DcuA</fullName>
    </recommendedName>
</protein>
<organism evidence="15 16">
    <name type="scientific">Shewanella algidipiscicola</name>
    <dbReference type="NCBI Taxonomy" id="614070"/>
    <lineage>
        <taxon>Bacteria</taxon>
        <taxon>Pseudomonadati</taxon>
        <taxon>Pseudomonadota</taxon>
        <taxon>Gammaproteobacteria</taxon>
        <taxon>Alteromonadales</taxon>
        <taxon>Shewanellaceae</taxon>
        <taxon>Shewanella</taxon>
    </lineage>
</organism>
<evidence type="ECO:0000256" key="2">
    <source>
        <dbReference type="ARBA" id="ARBA00006413"/>
    </source>
</evidence>
<keyword evidence="6 14" id="KW-0812">Transmembrane</keyword>
<evidence type="ECO:0000256" key="1">
    <source>
        <dbReference type="ARBA" id="ARBA00004429"/>
    </source>
</evidence>
<feature type="transmembrane region" description="Helical" evidence="14">
    <location>
        <begin position="46"/>
        <end position="64"/>
    </location>
</feature>
<sequence>MIATELFVVLAFIYLGARMGGIGIGLAGGAGVLVLTLILGLDSGHIPVDVILIIMSVIAAIAAMQVAGRRRIRLAGATLRSFFTKKP</sequence>
<evidence type="ECO:0000256" key="12">
    <source>
        <dbReference type="ARBA" id="ARBA00036117"/>
    </source>
</evidence>
<evidence type="ECO:0000256" key="14">
    <source>
        <dbReference type="SAM" id="Phobius"/>
    </source>
</evidence>
<keyword evidence="8 14" id="KW-0472">Membrane</keyword>
<name>A0ABQ4PLQ3_9GAMM</name>
<comment type="catalytic activity">
    <reaction evidence="12">
        <text>fumarate(in) + L-aspartate(out) = fumarate(out) + L-aspartate(in)</text>
        <dbReference type="Rhea" id="RHEA:72459"/>
        <dbReference type="ChEBI" id="CHEBI:29806"/>
        <dbReference type="ChEBI" id="CHEBI:29991"/>
    </reaction>
    <physiologicalReaction direction="left-to-right" evidence="12">
        <dbReference type="Rhea" id="RHEA:72460"/>
    </physiologicalReaction>
</comment>
<proteinExistence type="inferred from homology"/>
<evidence type="ECO:0000256" key="7">
    <source>
        <dbReference type="ARBA" id="ARBA00022989"/>
    </source>
</evidence>
<dbReference type="Pfam" id="PF03605">
    <property type="entry name" value="DcuA_DcuB"/>
    <property type="match status" value="1"/>
</dbReference>
<evidence type="ECO:0000256" key="8">
    <source>
        <dbReference type="ARBA" id="ARBA00023136"/>
    </source>
</evidence>
<dbReference type="PANTHER" id="PTHR36106:SF2">
    <property type="entry name" value="C4-DICARBOXYLATE TRANSPORTER DCUA"/>
    <property type="match status" value="1"/>
</dbReference>
<dbReference type="Proteomes" id="UP000761574">
    <property type="component" value="Unassembled WGS sequence"/>
</dbReference>
<evidence type="ECO:0000256" key="9">
    <source>
        <dbReference type="ARBA" id="ARBA00034237"/>
    </source>
</evidence>
<comment type="catalytic activity">
    <reaction evidence="9">
        <text>L-aspartate(in) + succinate(out) = L-aspartate(out) + succinate(in)</text>
        <dbReference type="Rhea" id="RHEA:29343"/>
        <dbReference type="ChEBI" id="CHEBI:29991"/>
        <dbReference type="ChEBI" id="CHEBI:30031"/>
    </reaction>
    <physiologicalReaction direction="right-to-left" evidence="9">
        <dbReference type="Rhea" id="RHEA:29345"/>
    </physiologicalReaction>
</comment>
<evidence type="ECO:0000256" key="11">
    <source>
        <dbReference type="ARBA" id="ARBA00034287"/>
    </source>
</evidence>
<evidence type="ECO:0000313" key="15">
    <source>
        <dbReference type="EMBL" id="GIU48957.1"/>
    </source>
</evidence>
<gene>
    <name evidence="15" type="ORF">TUM4630_26460</name>
</gene>
<dbReference type="PANTHER" id="PTHR36106">
    <property type="entry name" value="ANAEROBIC C4-DICARBOXYLATE TRANSPORTER DCUB"/>
    <property type="match status" value="1"/>
</dbReference>
<comment type="catalytic activity">
    <reaction evidence="11">
        <text>fumarate(in) + succinate(out) = fumarate(out) + succinate(in)</text>
        <dbReference type="Rhea" id="RHEA:29323"/>
        <dbReference type="ChEBI" id="CHEBI:29806"/>
        <dbReference type="ChEBI" id="CHEBI:30031"/>
    </reaction>
    <physiologicalReaction direction="right-to-left" evidence="11">
        <dbReference type="Rhea" id="RHEA:29325"/>
    </physiologicalReaction>
</comment>
<dbReference type="EMBL" id="BPFB01000033">
    <property type="protein sequence ID" value="GIU48957.1"/>
    <property type="molecule type" value="Genomic_DNA"/>
</dbReference>
<dbReference type="InterPro" id="IPR004668">
    <property type="entry name" value="Anaer_Dcu_memb_transpt"/>
</dbReference>
<evidence type="ECO:0000256" key="4">
    <source>
        <dbReference type="ARBA" id="ARBA00022475"/>
    </source>
</evidence>
<evidence type="ECO:0000256" key="10">
    <source>
        <dbReference type="ARBA" id="ARBA00034284"/>
    </source>
</evidence>
<keyword evidence="7 14" id="KW-1133">Transmembrane helix</keyword>
<comment type="catalytic activity">
    <reaction evidence="10">
        <text>(S)-malate(in) + succinate(out) = (S)-malate(out) + succinate(in)</text>
        <dbReference type="Rhea" id="RHEA:29327"/>
        <dbReference type="ChEBI" id="CHEBI:15589"/>
        <dbReference type="ChEBI" id="CHEBI:30031"/>
    </reaction>
    <physiologicalReaction direction="right-to-left" evidence="10">
        <dbReference type="Rhea" id="RHEA:29329"/>
    </physiologicalReaction>
</comment>
<reference evidence="15 16" key="1">
    <citation type="submission" date="2021-05" db="EMBL/GenBank/DDBJ databases">
        <title>Molecular characterization for Shewanella algae harboring chromosomal blaOXA-55-like strains isolated from clinical and environment sample.</title>
        <authorList>
            <person name="Ohama Y."/>
            <person name="Aoki K."/>
            <person name="Harada S."/>
            <person name="Moriya K."/>
            <person name="Ishii Y."/>
            <person name="Tateda K."/>
        </authorList>
    </citation>
    <scope>NUCLEOTIDE SEQUENCE [LARGE SCALE GENOMIC DNA]</scope>
    <source>
        <strain evidence="15 16">LMG 23746</strain>
    </source>
</reference>
<feature type="transmembrane region" description="Helical" evidence="14">
    <location>
        <begin position="7"/>
        <end position="40"/>
    </location>
</feature>
<keyword evidence="3" id="KW-0813">Transport</keyword>
<evidence type="ECO:0000256" key="13">
    <source>
        <dbReference type="ARBA" id="ARBA00039380"/>
    </source>
</evidence>
<keyword evidence="5" id="KW-0997">Cell inner membrane</keyword>
<evidence type="ECO:0000256" key="3">
    <source>
        <dbReference type="ARBA" id="ARBA00022448"/>
    </source>
</evidence>
<keyword evidence="16" id="KW-1185">Reference proteome</keyword>
<evidence type="ECO:0000313" key="16">
    <source>
        <dbReference type="Proteomes" id="UP000761574"/>
    </source>
</evidence>
<evidence type="ECO:0000256" key="5">
    <source>
        <dbReference type="ARBA" id="ARBA00022519"/>
    </source>
</evidence>